<comment type="caution">
    <text evidence="2">The sequence shown here is derived from an EMBL/GenBank/DDBJ whole genome shotgun (WGS) entry which is preliminary data.</text>
</comment>
<accession>A0A2K0UE10</accession>
<organism evidence="2 3">
    <name type="scientific">Trichoderma harzianum</name>
    <name type="common">Hypocrea lixii</name>
    <dbReference type="NCBI Taxonomy" id="5544"/>
    <lineage>
        <taxon>Eukaryota</taxon>
        <taxon>Fungi</taxon>
        <taxon>Dikarya</taxon>
        <taxon>Ascomycota</taxon>
        <taxon>Pezizomycotina</taxon>
        <taxon>Sordariomycetes</taxon>
        <taxon>Hypocreomycetidae</taxon>
        <taxon>Hypocreales</taxon>
        <taxon>Hypocreaceae</taxon>
        <taxon>Trichoderma</taxon>
    </lineage>
</organism>
<evidence type="ECO:0000313" key="3">
    <source>
        <dbReference type="Proteomes" id="UP000236290"/>
    </source>
</evidence>
<dbReference type="Proteomes" id="UP000236290">
    <property type="component" value="Unassembled WGS sequence"/>
</dbReference>
<evidence type="ECO:0000313" key="2">
    <source>
        <dbReference type="EMBL" id="PNP56012.1"/>
    </source>
</evidence>
<reference evidence="2 3" key="1">
    <citation type="submission" date="2017-02" db="EMBL/GenBank/DDBJ databases">
        <title>Genomes of Trichoderma spp. with biocontrol activity.</title>
        <authorList>
            <person name="Gardiner D."/>
            <person name="Kazan K."/>
            <person name="Vos C."/>
            <person name="Harvey P."/>
        </authorList>
    </citation>
    <scope>NUCLEOTIDE SEQUENCE [LARGE SCALE GENOMIC DNA]</scope>
    <source>
        <strain evidence="2 3">Tr1</strain>
    </source>
</reference>
<sequence length="43" mass="4436">MGAGSKEMGILDLELSDNTGDSPPSLGKLFEIVSDYAGRGPPL</sequence>
<dbReference type="EMBL" id="MTYI01000049">
    <property type="protein sequence ID" value="PNP56012.1"/>
    <property type="molecule type" value="Genomic_DNA"/>
</dbReference>
<evidence type="ECO:0000256" key="1">
    <source>
        <dbReference type="SAM" id="MobiDB-lite"/>
    </source>
</evidence>
<proteinExistence type="predicted"/>
<protein>
    <submittedName>
        <fullName evidence="2">Uncharacterized protein</fullName>
    </submittedName>
</protein>
<name>A0A2K0UE10_TRIHA</name>
<feature type="region of interest" description="Disordered" evidence="1">
    <location>
        <begin position="1"/>
        <end position="26"/>
    </location>
</feature>
<dbReference type="AlphaFoldDB" id="A0A2K0UE10"/>
<gene>
    <name evidence="2" type="ORF">THARTR1_03949</name>
</gene>